<evidence type="ECO:0000313" key="12">
    <source>
        <dbReference type="EMBL" id="OQS54634.1"/>
    </source>
</evidence>
<keyword evidence="7" id="KW-0449">Lipoprotein</keyword>
<sequence>MCSKFSFYFLIFVSFFGAGFATMCILMTGFVENNVVLNVPEDLQKRCNFCNIPKPERSHHCKICKKCVLKMDHHCNILSVCINNYNIGYFIRFIFCMWLVSTWTFLYNIVLIIFKLYNFKKPIGYGNGTSLILTTILCIGITLITSAHLYWQHCNIKRNVTNVEIVQEHNSKYRGIECGKSPYDFGYYNNFKDIFGSPLFLFLGLPRTNGFTWKKSYKTYYWPLIDLKYISNTDDEDI</sequence>
<dbReference type="GO" id="GO:0016020">
    <property type="term" value="C:membrane"/>
    <property type="evidence" value="ECO:0007669"/>
    <property type="project" value="UniProtKB-SubCell"/>
</dbReference>
<accession>A0A1W0E5V6</accession>
<comment type="domain">
    <text evidence="10">The DHHC domain is required for palmitoyltransferase activity.</text>
</comment>
<keyword evidence="13" id="KW-1185">Reference proteome</keyword>
<evidence type="ECO:0000256" key="3">
    <source>
        <dbReference type="ARBA" id="ARBA00022692"/>
    </source>
</evidence>
<comment type="subcellular location">
    <subcellularLocation>
        <location evidence="1">Membrane</location>
        <topology evidence="1">Multi-pass membrane protein</topology>
    </subcellularLocation>
</comment>
<proteinExistence type="inferred from homology"/>
<evidence type="ECO:0000259" key="11">
    <source>
        <dbReference type="Pfam" id="PF01529"/>
    </source>
</evidence>
<evidence type="ECO:0000256" key="10">
    <source>
        <dbReference type="RuleBase" id="RU079119"/>
    </source>
</evidence>
<dbReference type="Proteomes" id="UP000192758">
    <property type="component" value="Unassembled WGS sequence"/>
</dbReference>
<dbReference type="EC" id="2.3.1.225" evidence="10"/>
<dbReference type="InterPro" id="IPR001594">
    <property type="entry name" value="Palmitoyltrfase_DHHC"/>
</dbReference>
<feature type="transmembrane region" description="Helical" evidence="10">
    <location>
        <begin position="7"/>
        <end position="31"/>
    </location>
</feature>
<keyword evidence="4 10" id="KW-1133">Transmembrane helix</keyword>
<dbReference type="VEuPathDB" id="MicrosporidiaDB:EHP00_132"/>
<dbReference type="AlphaFoldDB" id="A0A1W0E5V6"/>
<evidence type="ECO:0000313" key="13">
    <source>
        <dbReference type="Proteomes" id="UP000192758"/>
    </source>
</evidence>
<dbReference type="OrthoDB" id="331948at2759"/>
<evidence type="ECO:0000256" key="2">
    <source>
        <dbReference type="ARBA" id="ARBA00022679"/>
    </source>
</evidence>
<reference evidence="12 13" key="1">
    <citation type="journal article" date="2017" name="Environ. Microbiol.">
        <title>Decay of the glycolytic pathway and adaptation to intranuclear parasitism within Enterocytozoonidae microsporidia.</title>
        <authorList>
            <person name="Wiredu Boakye D."/>
            <person name="Jaroenlak P."/>
            <person name="Prachumwat A."/>
            <person name="Williams T.A."/>
            <person name="Bateman K.S."/>
            <person name="Itsathitphaisarn O."/>
            <person name="Sritunyalucksana K."/>
            <person name="Paszkiewicz K.H."/>
            <person name="Moore K.A."/>
            <person name="Stentiford G.D."/>
            <person name="Williams B.A."/>
        </authorList>
    </citation>
    <scope>NUCLEOTIDE SEQUENCE [LARGE SCALE GENOMIC DNA]</scope>
    <source>
        <strain evidence="12 13">TH1</strain>
    </source>
</reference>
<dbReference type="STRING" id="646526.A0A1W0E5V6"/>
<comment type="caution">
    <text evidence="12">The sequence shown here is derived from an EMBL/GenBank/DDBJ whole genome shotgun (WGS) entry which is preliminary data.</text>
</comment>
<comment type="catalytic activity">
    <reaction evidence="9 10">
        <text>L-cysteinyl-[protein] + hexadecanoyl-CoA = S-hexadecanoyl-L-cysteinyl-[protein] + CoA</text>
        <dbReference type="Rhea" id="RHEA:36683"/>
        <dbReference type="Rhea" id="RHEA-COMP:10131"/>
        <dbReference type="Rhea" id="RHEA-COMP:11032"/>
        <dbReference type="ChEBI" id="CHEBI:29950"/>
        <dbReference type="ChEBI" id="CHEBI:57287"/>
        <dbReference type="ChEBI" id="CHEBI:57379"/>
        <dbReference type="ChEBI" id="CHEBI:74151"/>
        <dbReference type="EC" id="2.3.1.225"/>
    </reaction>
</comment>
<keyword evidence="6" id="KW-0564">Palmitate</keyword>
<feature type="domain" description="Palmitoyltransferase DHHC" evidence="11">
    <location>
        <begin position="44"/>
        <end position="167"/>
    </location>
</feature>
<dbReference type="EMBL" id="MNPJ01000019">
    <property type="protein sequence ID" value="OQS54634.1"/>
    <property type="molecule type" value="Genomic_DNA"/>
</dbReference>
<keyword evidence="2 10" id="KW-0808">Transferase</keyword>
<name>A0A1W0E5V6_9MICR</name>
<keyword evidence="8 10" id="KW-0012">Acyltransferase</keyword>
<evidence type="ECO:0000256" key="4">
    <source>
        <dbReference type="ARBA" id="ARBA00022989"/>
    </source>
</evidence>
<keyword evidence="5 10" id="KW-0472">Membrane</keyword>
<protein>
    <recommendedName>
        <fullName evidence="10">Palmitoyltransferase</fullName>
        <ecNumber evidence="10">2.3.1.225</ecNumber>
    </recommendedName>
</protein>
<dbReference type="Pfam" id="PF01529">
    <property type="entry name" value="DHHC"/>
    <property type="match status" value="1"/>
</dbReference>
<evidence type="ECO:0000256" key="6">
    <source>
        <dbReference type="ARBA" id="ARBA00023139"/>
    </source>
</evidence>
<evidence type="ECO:0000256" key="9">
    <source>
        <dbReference type="ARBA" id="ARBA00048048"/>
    </source>
</evidence>
<keyword evidence="3 10" id="KW-0812">Transmembrane</keyword>
<comment type="similarity">
    <text evidence="10">Belongs to the DHHC palmitoyltransferase family.</text>
</comment>
<feature type="transmembrane region" description="Helical" evidence="10">
    <location>
        <begin position="129"/>
        <end position="151"/>
    </location>
</feature>
<organism evidence="12 13">
    <name type="scientific">Ecytonucleospora hepatopenaei</name>
    <dbReference type="NCBI Taxonomy" id="646526"/>
    <lineage>
        <taxon>Eukaryota</taxon>
        <taxon>Fungi</taxon>
        <taxon>Fungi incertae sedis</taxon>
        <taxon>Microsporidia</taxon>
        <taxon>Enterocytozoonidae</taxon>
        <taxon>Ecytonucleospora</taxon>
    </lineage>
</organism>
<evidence type="ECO:0000256" key="1">
    <source>
        <dbReference type="ARBA" id="ARBA00004141"/>
    </source>
</evidence>
<evidence type="ECO:0000256" key="7">
    <source>
        <dbReference type="ARBA" id="ARBA00023288"/>
    </source>
</evidence>
<dbReference type="PROSITE" id="PS50216">
    <property type="entry name" value="DHHC"/>
    <property type="match status" value="1"/>
</dbReference>
<evidence type="ECO:0000256" key="8">
    <source>
        <dbReference type="ARBA" id="ARBA00023315"/>
    </source>
</evidence>
<dbReference type="GO" id="GO:0019706">
    <property type="term" value="F:protein-cysteine S-palmitoyltransferase activity"/>
    <property type="evidence" value="ECO:0007669"/>
    <property type="project" value="UniProtKB-EC"/>
</dbReference>
<dbReference type="InterPro" id="IPR039859">
    <property type="entry name" value="PFA4/ZDH16/20/ERF2-like"/>
</dbReference>
<feature type="transmembrane region" description="Helical" evidence="10">
    <location>
        <begin position="89"/>
        <end position="117"/>
    </location>
</feature>
<dbReference type="PANTHER" id="PTHR12246">
    <property type="entry name" value="PALMITOYLTRANSFERASE ZDHHC16"/>
    <property type="match status" value="1"/>
</dbReference>
<gene>
    <name evidence="12" type="primary">Zdhhc16</name>
    <name evidence="12" type="ORF">EHP00_132</name>
</gene>
<evidence type="ECO:0000256" key="5">
    <source>
        <dbReference type="ARBA" id="ARBA00023136"/>
    </source>
</evidence>